<evidence type="ECO:0000313" key="3">
    <source>
        <dbReference type="Proteomes" id="UP000367750"/>
    </source>
</evidence>
<accession>A0A5J5FVC5</accession>
<comment type="caution">
    <text evidence="2">The sequence shown here is derived from an EMBL/GenBank/DDBJ whole genome shotgun (WGS) entry which is preliminary data.</text>
</comment>
<protein>
    <submittedName>
        <fullName evidence="2">Amidase domain-containing protein</fullName>
    </submittedName>
</protein>
<feature type="domain" description="Putative amidase" evidence="1">
    <location>
        <begin position="185"/>
        <end position="342"/>
    </location>
</feature>
<dbReference type="Proteomes" id="UP000367750">
    <property type="component" value="Unassembled WGS sequence"/>
</dbReference>
<dbReference type="PANTHER" id="PTHR40032:SF1">
    <property type="entry name" value="EXPORTED PROTEIN"/>
    <property type="match status" value="1"/>
</dbReference>
<keyword evidence="3" id="KW-1185">Reference proteome</keyword>
<dbReference type="EMBL" id="VYKK01000030">
    <property type="protein sequence ID" value="KAA8997150.1"/>
    <property type="molecule type" value="Genomic_DNA"/>
</dbReference>
<organism evidence="2 3">
    <name type="scientific">Paenibacillus spiritus</name>
    <dbReference type="NCBI Taxonomy" id="2496557"/>
    <lineage>
        <taxon>Bacteria</taxon>
        <taxon>Bacillati</taxon>
        <taxon>Bacillota</taxon>
        <taxon>Bacilli</taxon>
        <taxon>Bacillales</taxon>
        <taxon>Paenibacillaceae</taxon>
        <taxon>Paenibacillus</taxon>
    </lineage>
</organism>
<gene>
    <name evidence="2" type="ORF">F4V43_17805</name>
</gene>
<sequence>MEQNQWKQALYLYVDGCNRRRVEPLVHGGGYPSGESGGRGPDAGLLSPQLSALEAERAAALAEWYRERGITPRRGETGVKVLHAAEAAGSVTAEVELHSAFYYEKGGATHREDRLERETLIFEPAGAGWRLRTVKRPVPEHLPFRLPEPVLAGGGLAADDAAAPRLPRPLLGRQVTGPDCVREVRYRREEAAAYADRWWNGGNPEYEFFEVDCTNYVSQCLFAGGAPFLYTGKRETGWWYKGRIGGQEWWSYSWAVSNSLRQYLEGERTQGLRAELVARPEELQLGDCILYDWDGDGRYQHSTVVAAFDAGGMPLVNAHTVPSRHRYWDYRDSYAWTERTTYRFFHIADYL</sequence>
<dbReference type="PANTHER" id="PTHR40032">
    <property type="entry name" value="EXPORTED PROTEIN-RELATED"/>
    <property type="match status" value="1"/>
</dbReference>
<dbReference type="RefSeq" id="WP_150459615.1">
    <property type="nucleotide sequence ID" value="NZ_VYKK01000030.1"/>
</dbReference>
<evidence type="ECO:0000313" key="2">
    <source>
        <dbReference type="EMBL" id="KAA8997150.1"/>
    </source>
</evidence>
<dbReference type="OrthoDB" id="9812429at2"/>
<dbReference type="Pfam" id="PF12671">
    <property type="entry name" value="Amidase_6"/>
    <property type="match status" value="1"/>
</dbReference>
<dbReference type="InterPro" id="IPR024301">
    <property type="entry name" value="Amidase_6"/>
</dbReference>
<dbReference type="AlphaFoldDB" id="A0A5J5FVC5"/>
<proteinExistence type="predicted"/>
<evidence type="ECO:0000259" key="1">
    <source>
        <dbReference type="Pfam" id="PF12671"/>
    </source>
</evidence>
<name>A0A5J5FVC5_9BACL</name>
<reference evidence="2 3" key="1">
    <citation type="submission" date="2019-09" db="EMBL/GenBank/DDBJ databases">
        <title>Bacillus ochoae sp. nov., Paenibacillus whitsoniae sp. nov., Paenibacillus spiritus sp. nov. Isolated from the Mars Exploration Rover during spacecraft assembly.</title>
        <authorList>
            <person name="Seuylemezian A."/>
            <person name="Vaishampayan P."/>
        </authorList>
    </citation>
    <scope>NUCLEOTIDE SEQUENCE [LARGE SCALE GENOMIC DNA]</scope>
    <source>
        <strain evidence="2 3">MER_111</strain>
    </source>
</reference>